<accession>A0AAD4UWV7</accession>
<dbReference type="Proteomes" id="UP001054821">
    <property type="component" value="Chromosome 8"/>
</dbReference>
<reference evidence="1 2" key="1">
    <citation type="journal article" date="2022" name="G3 (Bethesda)">
        <title>Whole-genome sequence and methylome profiling of the almond [Prunus dulcis (Mill.) D.A. Webb] cultivar 'Nonpareil'.</title>
        <authorList>
            <person name="D'Amico-Willman K.M."/>
            <person name="Ouma W.Z."/>
            <person name="Meulia T."/>
            <person name="Sideli G.M."/>
            <person name="Gradziel T.M."/>
            <person name="Fresnedo-Ramirez J."/>
        </authorList>
    </citation>
    <scope>NUCLEOTIDE SEQUENCE [LARGE SCALE GENOMIC DNA]</scope>
    <source>
        <strain evidence="1">Clone GOH B32 T37-40</strain>
    </source>
</reference>
<evidence type="ECO:0000313" key="2">
    <source>
        <dbReference type="Proteomes" id="UP001054821"/>
    </source>
</evidence>
<organism evidence="1 2">
    <name type="scientific">Prunus dulcis</name>
    <name type="common">Almond</name>
    <name type="synonym">Amygdalus dulcis</name>
    <dbReference type="NCBI Taxonomy" id="3755"/>
    <lineage>
        <taxon>Eukaryota</taxon>
        <taxon>Viridiplantae</taxon>
        <taxon>Streptophyta</taxon>
        <taxon>Embryophyta</taxon>
        <taxon>Tracheophyta</taxon>
        <taxon>Spermatophyta</taxon>
        <taxon>Magnoliopsida</taxon>
        <taxon>eudicotyledons</taxon>
        <taxon>Gunneridae</taxon>
        <taxon>Pentapetalae</taxon>
        <taxon>rosids</taxon>
        <taxon>fabids</taxon>
        <taxon>Rosales</taxon>
        <taxon>Rosaceae</taxon>
        <taxon>Amygdaloideae</taxon>
        <taxon>Amygdaleae</taxon>
        <taxon>Prunus</taxon>
    </lineage>
</organism>
<sequence>MPSVALGNQSPFQKLFDKPPPLQHLRVFGTAVYPYLRPFNEHKLQPRTVQCVFMAYSKGYKDSSLASSQSSAVPSHASASFGGDPVLVASSADSTENLQVLSAQQLQVILPPHDSSSASMSPYMHPVQTRSKSGIDNTKPFEDYYHCYLTTIPALYEAAEPATYKAASQ</sequence>
<proteinExistence type="predicted"/>
<evidence type="ECO:0000313" key="1">
    <source>
        <dbReference type="EMBL" id="KAI5314345.1"/>
    </source>
</evidence>
<comment type="caution">
    <text evidence="1">The sequence shown here is derived from an EMBL/GenBank/DDBJ whole genome shotgun (WGS) entry which is preliminary data.</text>
</comment>
<keyword evidence="2" id="KW-1185">Reference proteome</keyword>
<protein>
    <submittedName>
        <fullName evidence="1">Uncharacterized protein</fullName>
    </submittedName>
</protein>
<gene>
    <name evidence="1" type="ORF">L3X38_043521</name>
</gene>
<dbReference type="EMBL" id="JAJFAZ020000008">
    <property type="protein sequence ID" value="KAI5314345.1"/>
    <property type="molecule type" value="Genomic_DNA"/>
</dbReference>
<name>A0AAD4UWV7_PRUDU</name>
<dbReference type="AlphaFoldDB" id="A0AAD4UWV7"/>